<dbReference type="Proteomes" id="UP001501682">
    <property type="component" value="Unassembled WGS sequence"/>
</dbReference>
<reference evidence="4" key="1">
    <citation type="journal article" date="2019" name="Int. J. Syst. Evol. Microbiol.">
        <title>The Global Catalogue of Microorganisms (GCM) 10K type strain sequencing project: providing services to taxonomists for standard genome sequencing and annotation.</title>
        <authorList>
            <consortium name="The Broad Institute Genomics Platform"/>
            <consortium name="The Broad Institute Genome Sequencing Center for Infectious Disease"/>
            <person name="Wu L."/>
            <person name="Ma J."/>
        </authorList>
    </citation>
    <scope>NUCLEOTIDE SEQUENCE [LARGE SCALE GENOMIC DNA]</scope>
    <source>
        <strain evidence="4">JCM 17633</strain>
    </source>
</reference>
<accession>A0ABP8CZY2</accession>
<feature type="domain" description="Potassium channel" evidence="2">
    <location>
        <begin position="6"/>
        <end position="73"/>
    </location>
</feature>
<dbReference type="EMBL" id="BAABCB010000028">
    <property type="protein sequence ID" value="GAA4245479.1"/>
    <property type="molecule type" value="Genomic_DNA"/>
</dbReference>
<gene>
    <name evidence="3" type="ORF">GCM10022292_27940</name>
</gene>
<comment type="caution">
    <text evidence="3">The sequence shown here is derived from an EMBL/GenBank/DDBJ whole genome shotgun (WGS) entry which is preliminary data.</text>
</comment>
<keyword evidence="4" id="KW-1185">Reference proteome</keyword>
<organism evidence="3 4">
    <name type="scientific">Winogradskyella damuponensis</name>
    <dbReference type="NCBI Taxonomy" id="943939"/>
    <lineage>
        <taxon>Bacteria</taxon>
        <taxon>Pseudomonadati</taxon>
        <taxon>Bacteroidota</taxon>
        <taxon>Flavobacteriia</taxon>
        <taxon>Flavobacteriales</taxon>
        <taxon>Flavobacteriaceae</taxon>
        <taxon>Winogradskyella</taxon>
    </lineage>
</organism>
<keyword evidence="1" id="KW-0812">Transmembrane</keyword>
<dbReference type="Pfam" id="PF07885">
    <property type="entry name" value="Ion_trans_2"/>
    <property type="match status" value="1"/>
</dbReference>
<dbReference type="RefSeq" id="WP_334468599.1">
    <property type="nucleotide sequence ID" value="NZ_BAABCB010000028.1"/>
</dbReference>
<feature type="transmembrane region" description="Helical" evidence="1">
    <location>
        <begin position="50"/>
        <end position="75"/>
    </location>
</feature>
<feature type="transmembrane region" description="Helical" evidence="1">
    <location>
        <begin position="6"/>
        <end position="29"/>
    </location>
</feature>
<name>A0ABP8CZY2_9FLAO</name>
<evidence type="ECO:0000256" key="1">
    <source>
        <dbReference type="SAM" id="Phobius"/>
    </source>
</evidence>
<evidence type="ECO:0000313" key="3">
    <source>
        <dbReference type="EMBL" id="GAA4245479.1"/>
    </source>
</evidence>
<evidence type="ECO:0000259" key="2">
    <source>
        <dbReference type="Pfam" id="PF07885"/>
    </source>
</evidence>
<keyword evidence="1" id="KW-0472">Membrane</keyword>
<proteinExistence type="predicted"/>
<keyword evidence="1" id="KW-1133">Transmembrane helix</keyword>
<evidence type="ECO:0000313" key="4">
    <source>
        <dbReference type="Proteomes" id="UP001501682"/>
    </source>
</evidence>
<protein>
    <recommendedName>
        <fullName evidence="2">Potassium channel domain-containing protein</fullName>
    </recommendedName>
</protein>
<dbReference type="InterPro" id="IPR013099">
    <property type="entry name" value="K_chnl_dom"/>
</dbReference>
<sequence length="76" mass="8357">MVYSFLIGVLILGYLLIKVLSILFNALTLSINSFTTLGFGEIPIKGIGRYLAIVEGFIGWIFLTLFSVTLISQILS</sequence>